<dbReference type="OrthoDB" id="9796962at2"/>
<evidence type="ECO:0000313" key="3">
    <source>
        <dbReference type="Proteomes" id="UP000316225"/>
    </source>
</evidence>
<evidence type="ECO:0000313" key="2">
    <source>
        <dbReference type="EMBL" id="TWI31077.1"/>
    </source>
</evidence>
<keyword evidence="3" id="KW-1185">Reference proteome</keyword>
<keyword evidence="1" id="KW-0732">Signal</keyword>
<dbReference type="RefSeq" id="WP_145399378.1">
    <property type="nucleotide sequence ID" value="NZ_VLKU01000011.1"/>
</dbReference>
<dbReference type="PANTHER" id="PTHR36302:SF1">
    <property type="entry name" value="COPPER CHAPERONE PCU(A)C"/>
    <property type="match status" value="1"/>
</dbReference>
<dbReference type="Proteomes" id="UP000316225">
    <property type="component" value="Unassembled WGS sequence"/>
</dbReference>
<dbReference type="Gene3D" id="2.60.40.1890">
    <property type="entry name" value="PCu(A)C copper chaperone"/>
    <property type="match status" value="1"/>
</dbReference>
<dbReference type="AlphaFoldDB" id="A0A562NG24"/>
<protein>
    <recommendedName>
        <fullName evidence="4">Copper(I)-binding protein</fullName>
    </recommendedName>
</protein>
<accession>A0A562NG24</accession>
<gene>
    <name evidence="2" type="ORF">IQ24_03302</name>
</gene>
<feature type="signal peptide" evidence="1">
    <location>
        <begin position="1"/>
        <end position="19"/>
    </location>
</feature>
<dbReference type="SUPFAM" id="SSF110087">
    <property type="entry name" value="DR1885-like metal-binding protein"/>
    <property type="match status" value="1"/>
</dbReference>
<sequence>MKKLIATVLLTGLPLAALAEGSAIMVHDGYARAANPRSGAAFMTLMNSGTADCTLASVQTPASEKAELHTSKEVDGVMKMLPADPIVVPAGGEATLARGGDHVMLMGLTQPLANGDEVALTLDFGDCGTVEAKLPVDNDRKADAGGESHAH</sequence>
<proteinExistence type="predicted"/>
<reference evidence="2 3" key="1">
    <citation type="journal article" date="2015" name="Stand. Genomic Sci.">
        <title>Genomic Encyclopedia of Bacterial and Archaeal Type Strains, Phase III: the genomes of soil and plant-associated and newly described type strains.</title>
        <authorList>
            <person name="Whitman W.B."/>
            <person name="Woyke T."/>
            <person name="Klenk H.P."/>
            <person name="Zhou Y."/>
            <person name="Lilburn T.G."/>
            <person name="Beck B.J."/>
            <person name="De Vos P."/>
            <person name="Vandamme P."/>
            <person name="Eisen J.A."/>
            <person name="Garrity G."/>
            <person name="Hugenholtz P."/>
            <person name="Kyrpides N.C."/>
        </authorList>
    </citation>
    <scope>NUCLEOTIDE SEQUENCE [LARGE SCALE GENOMIC DNA]</scope>
    <source>
        <strain evidence="2 3">CGMCC 1.5364</strain>
    </source>
</reference>
<dbReference type="PANTHER" id="PTHR36302">
    <property type="entry name" value="BLR7088 PROTEIN"/>
    <property type="match status" value="1"/>
</dbReference>
<dbReference type="Pfam" id="PF04314">
    <property type="entry name" value="PCuAC"/>
    <property type="match status" value="1"/>
</dbReference>
<dbReference type="InterPro" id="IPR058248">
    <property type="entry name" value="Lxx211020-like"/>
</dbReference>
<feature type="chain" id="PRO_5021972569" description="Copper(I)-binding protein" evidence="1">
    <location>
        <begin position="20"/>
        <end position="151"/>
    </location>
</feature>
<comment type="caution">
    <text evidence="2">The sequence shown here is derived from an EMBL/GenBank/DDBJ whole genome shotgun (WGS) entry which is preliminary data.</text>
</comment>
<dbReference type="InterPro" id="IPR036182">
    <property type="entry name" value="PCuAC_sf"/>
</dbReference>
<evidence type="ECO:0000256" key="1">
    <source>
        <dbReference type="SAM" id="SignalP"/>
    </source>
</evidence>
<dbReference type="EMBL" id="VLKU01000011">
    <property type="protein sequence ID" value="TWI31077.1"/>
    <property type="molecule type" value="Genomic_DNA"/>
</dbReference>
<dbReference type="InterPro" id="IPR007410">
    <property type="entry name" value="LpqE-like"/>
</dbReference>
<organism evidence="2 3">
    <name type="scientific">Paracoccus sulfuroxidans</name>
    <dbReference type="NCBI Taxonomy" id="384678"/>
    <lineage>
        <taxon>Bacteria</taxon>
        <taxon>Pseudomonadati</taxon>
        <taxon>Pseudomonadota</taxon>
        <taxon>Alphaproteobacteria</taxon>
        <taxon>Rhodobacterales</taxon>
        <taxon>Paracoccaceae</taxon>
        <taxon>Paracoccus</taxon>
    </lineage>
</organism>
<evidence type="ECO:0008006" key="4">
    <source>
        <dbReference type="Google" id="ProtNLM"/>
    </source>
</evidence>
<name>A0A562NG24_9RHOB</name>